<evidence type="ECO:0000313" key="1">
    <source>
        <dbReference type="EMBL" id="MPN38666.1"/>
    </source>
</evidence>
<dbReference type="InterPro" id="IPR036412">
    <property type="entry name" value="HAD-like_sf"/>
</dbReference>
<dbReference type="GO" id="GO:0043726">
    <property type="term" value="F:5-amino-6-(5-phosphoribitylamino)uracil phosphatase activity"/>
    <property type="evidence" value="ECO:0007669"/>
    <property type="project" value="UniProtKB-EC"/>
</dbReference>
<dbReference type="GO" id="GO:0005829">
    <property type="term" value="C:cytosol"/>
    <property type="evidence" value="ECO:0007669"/>
    <property type="project" value="TreeGrafter"/>
</dbReference>
<dbReference type="PANTHER" id="PTHR10000:SF8">
    <property type="entry name" value="HAD SUPERFAMILY HYDROLASE-LIKE, TYPE 3"/>
    <property type="match status" value="1"/>
</dbReference>
<dbReference type="GO" id="GO:0000287">
    <property type="term" value="F:magnesium ion binding"/>
    <property type="evidence" value="ECO:0007669"/>
    <property type="project" value="TreeGrafter"/>
</dbReference>
<proteinExistence type="predicted"/>
<dbReference type="PANTHER" id="PTHR10000">
    <property type="entry name" value="PHOSPHOSERINE PHOSPHATASE"/>
    <property type="match status" value="1"/>
</dbReference>
<gene>
    <name evidence="1" type="primary">ybjI_9</name>
    <name evidence="1" type="ORF">SDC9_186190</name>
</gene>
<dbReference type="EC" id="3.1.3.104" evidence="1"/>
<protein>
    <submittedName>
        <fullName evidence="1">5-amino-6-(5-phospho-D-ribitylamino)uracil phosphatase YbjI</fullName>
        <ecNumber evidence="1">3.1.3.104</ecNumber>
    </submittedName>
</protein>
<comment type="caution">
    <text evidence="1">The sequence shown here is derived from an EMBL/GenBank/DDBJ whole genome shotgun (WGS) entry which is preliminary data.</text>
</comment>
<accession>A0A645HJ84</accession>
<dbReference type="AlphaFoldDB" id="A0A645HJ84"/>
<name>A0A645HJ84_9ZZZZ</name>
<dbReference type="EMBL" id="VSSQ01094038">
    <property type="protein sequence ID" value="MPN38666.1"/>
    <property type="molecule type" value="Genomic_DNA"/>
</dbReference>
<dbReference type="Gene3D" id="3.40.50.1000">
    <property type="entry name" value="HAD superfamily/HAD-like"/>
    <property type="match status" value="1"/>
</dbReference>
<dbReference type="SUPFAM" id="SSF56784">
    <property type="entry name" value="HAD-like"/>
    <property type="match status" value="1"/>
</dbReference>
<reference evidence="1" key="1">
    <citation type="submission" date="2019-08" db="EMBL/GenBank/DDBJ databases">
        <authorList>
            <person name="Kucharzyk K."/>
            <person name="Murdoch R.W."/>
            <person name="Higgins S."/>
            <person name="Loffler F."/>
        </authorList>
    </citation>
    <scope>NUCLEOTIDE SEQUENCE</scope>
</reference>
<organism evidence="1">
    <name type="scientific">bioreactor metagenome</name>
    <dbReference type="NCBI Taxonomy" id="1076179"/>
    <lineage>
        <taxon>unclassified sequences</taxon>
        <taxon>metagenomes</taxon>
        <taxon>ecological metagenomes</taxon>
    </lineage>
</organism>
<keyword evidence="1" id="KW-0378">Hydrolase</keyword>
<dbReference type="Pfam" id="PF08282">
    <property type="entry name" value="Hydrolase_3"/>
    <property type="match status" value="1"/>
</dbReference>
<dbReference type="InterPro" id="IPR023214">
    <property type="entry name" value="HAD_sf"/>
</dbReference>
<sequence>MHKGSTVAHLQELLQVTPEETMVFGDGMNDIEMMKSGRYSFAVRNAYPIIKDTAAFTTGRTNDEDAVSHTILQLLALQG</sequence>